<gene>
    <name evidence="1" type="ORF">HanXRQr2_Chr16g0734831</name>
</gene>
<comment type="caution">
    <text evidence="1">The sequence shown here is derived from an EMBL/GenBank/DDBJ whole genome shotgun (WGS) entry which is preliminary data.</text>
</comment>
<dbReference type="Gramene" id="mRNA:HanXRQr2_Chr16g0734831">
    <property type="protein sequence ID" value="CDS:HanXRQr2_Chr16g0734831.1"/>
    <property type="gene ID" value="HanXRQr2_Chr16g0734831"/>
</dbReference>
<keyword evidence="2" id="KW-1185">Reference proteome</keyword>
<sequence length="49" mass="5958">MSKNILQILIRSKNNCSIVCFASQKNERLFTTLYITIYFYRRYDISQLF</sequence>
<name>A0A9K3GX73_HELAN</name>
<evidence type="ECO:0000313" key="1">
    <source>
        <dbReference type="EMBL" id="KAF5758905.1"/>
    </source>
</evidence>
<reference evidence="1" key="1">
    <citation type="journal article" date="2017" name="Nature">
        <title>The sunflower genome provides insights into oil metabolism, flowering and Asterid evolution.</title>
        <authorList>
            <person name="Badouin H."/>
            <person name="Gouzy J."/>
            <person name="Grassa C.J."/>
            <person name="Murat F."/>
            <person name="Staton S.E."/>
            <person name="Cottret L."/>
            <person name="Lelandais-Briere C."/>
            <person name="Owens G.L."/>
            <person name="Carrere S."/>
            <person name="Mayjonade B."/>
            <person name="Legrand L."/>
            <person name="Gill N."/>
            <person name="Kane N.C."/>
            <person name="Bowers J.E."/>
            <person name="Hubner S."/>
            <person name="Bellec A."/>
            <person name="Berard A."/>
            <person name="Berges H."/>
            <person name="Blanchet N."/>
            <person name="Boniface M.C."/>
            <person name="Brunel D."/>
            <person name="Catrice O."/>
            <person name="Chaidir N."/>
            <person name="Claudel C."/>
            <person name="Donnadieu C."/>
            <person name="Faraut T."/>
            <person name="Fievet G."/>
            <person name="Helmstetter N."/>
            <person name="King M."/>
            <person name="Knapp S.J."/>
            <person name="Lai Z."/>
            <person name="Le Paslier M.C."/>
            <person name="Lippi Y."/>
            <person name="Lorenzon L."/>
            <person name="Mandel J.R."/>
            <person name="Marage G."/>
            <person name="Marchand G."/>
            <person name="Marquand E."/>
            <person name="Bret-Mestries E."/>
            <person name="Morien E."/>
            <person name="Nambeesan S."/>
            <person name="Nguyen T."/>
            <person name="Pegot-Espagnet P."/>
            <person name="Pouilly N."/>
            <person name="Raftis F."/>
            <person name="Sallet E."/>
            <person name="Schiex T."/>
            <person name="Thomas J."/>
            <person name="Vandecasteele C."/>
            <person name="Vares D."/>
            <person name="Vear F."/>
            <person name="Vautrin S."/>
            <person name="Crespi M."/>
            <person name="Mangin B."/>
            <person name="Burke J.M."/>
            <person name="Salse J."/>
            <person name="Munos S."/>
            <person name="Vincourt P."/>
            <person name="Rieseberg L.H."/>
            <person name="Langlade N.B."/>
        </authorList>
    </citation>
    <scope>NUCLEOTIDE SEQUENCE</scope>
    <source>
        <tissue evidence="1">Leaves</tissue>
    </source>
</reference>
<proteinExistence type="predicted"/>
<evidence type="ECO:0000313" key="2">
    <source>
        <dbReference type="Proteomes" id="UP000215914"/>
    </source>
</evidence>
<accession>A0A9K3GX73</accession>
<organism evidence="1 2">
    <name type="scientific">Helianthus annuus</name>
    <name type="common">Common sunflower</name>
    <dbReference type="NCBI Taxonomy" id="4232"/>
    <lineage>
        <taxon>Eukaryota</taxon>
        <taxon>Viridiplantae</taxon>
        <taxon>Streptophyta</taxon>
        <taxon>Embryophyta</taxon>
        <taxon>Tracheophyta</taxon>
        <taxon>Spermatophyta</taxon>
        <taxon>Magnoliopsida</taxon>
        <taxon>eudicotyledons</taxon>
        <taxon>Gunneridae</taxon>
        <taxon>Pentapetalae</taxon>
        <taxon>asterids</taxon>
        <taxon>campanulids</taxon>
        <taxon>Asterales</taxon>
        <taxon>Asteraceae</taxon>
        <taxon>Asteroideae</taxon>
        <taxon>Heliantheae alliance</taxon>
        <taxon>Heliantheae</taxon>
        <taxon>Helianthus</taxon>
    </lineage>
</organism>
<dbReference type="EMBL" id="MNCJ02000331">
    <property type="protein sequence ID" value="KAF5758905.1"/>
    <property type="molecule type" value="Genomic_DNA"/>
</dbReference>
<protein>
    <submittedName>
        <fullName evidence="1">Uncharacterized protein</fullName>
    </submittedName>
</protein>
<reference evidence="1" key="2">
    <citation type="submission" date="2020-06" db="EMBL/GenBank/DDBJ databases">
        <title>Helianthus annuus Genome sequencing and assembly Release 2.</title>
        <authorList>
            <person name="Gouzy J."/>
            <person name="Langlade N."/>
            <person name="Munos S."/>
        </authorList>
    </citation>
    <scope>NUCLEOTIDE SEQUENCE</scope>
    <source>
        <tissue evidence="1">Leaves</tissue>
    </source>
</reference>
<dbReference type="AlphaFoldDB" id="A0A9K3GX73"/>
<dbReference type="Proteomes" id="UP000215914">
    <property type="component" value="Unassembled WGS sequence"/>
</dbReference>